<dbReference type="GO" id="GO:0016491">
    <property type="term" value="F:oxidoreductase activity"/>
    <property type="evidence" value="ECO:0007669"/>
    <property type="project" value="InterPro"/>
</dbReference>
<gene>
    <name evidence="2" type="ORF">CHYS00102_LOCUS19126</name>
</gene>
<dbReference type="InterPro" id="IPR001853">
    <property type="entry name" value="DSBA-like_thioredoxin_dom"/>
</dbReference>
<feature type="domain" description="DSBA-like thioredoxin" evidence="1">
    <location>
        <begin position="10"/>
        <end position="153"/>
    </location>
</feature>
<reference evidence="2" key="1">
    <citation type="submission" date="2021-01" db="EMBL/GenBank/DDBJ databases">
        <authorList>
            <person name="Corre E."/>
            <person name="Pelletier E."/>
            <person name="Niang G."/>
            <person name="Scheremetjew M."/>
            <person name="Finn R."/>
            <person name="Kale V."/>
            <person name="Holt S."/>
            <person name="Cochrane G."/>
            <person name="Meng A."/>
            <person name="Brown T."/>
            <person name="Cohen L."/>
        </authorList>
    </citation>
    <scope>NUCLEOTIDE SEQUENCE</scope>
    <source>
        <strain evidence="2">308</strain>
    </source>
</reference>
<dbReference type="InterPro" id="IPR036249">
    <property type="entry name" value="Thioredoxin-like_sf"/>
</dbReference>
<protein>
    <recommendedName>
        <fullName evidence="1">DSBA-like thioredoxin domain-containing protein</fullName>
    </recommendedName>
</protein>
<dbReference type="Gene3D" id="3.40.30.10">
    <property type="entry name" value="Glutaredoxin"/>
    <property type="match status" value="1"/>
</dbReference>
<dbReference type="Pfam" id="PF01323">
    <property type="entry name" value="DSBA"/>
    <property type="match status" value="1"/>
</dbReference>
<evidence type="ECO:0000313" key="2">
    <source>
        <dbReference type="EMBL" id="CAD8891920.1"/>
    </source>
</evidence>
<sequence length="162" mass="18269">MEAYDKKFGKDRIARMIPHMTQVGKQDGISFSFGGKVANTMRSHRLLELARRQARAEGDVRESKVDRCAEALFRAYFENEESPGDPDVLLRAASEAGVDDVNLSFVEGSECESEVRREIRKYQGGLGIRGVPYFIINEEYQLSGAQEPEAFVDIFREIASNK</sequence>
<dbReference type="SUPFAM" id="SSF52833">
    <property type="entry name" value="Thioredoxin-like"/>
    <property type="match status" value="1"/>
</dbReference>
<proteinExistence type="predicted"/>
<evidence type="ECO:0000259" key="1">
    <source>
        <dbReference type="Pfam" id="PF01323"/>
    </source>
</evidence>
<name>A0A7S1FWG5_9STRA</name>
<dbReference type="EMBL" id="HBFR01026540">
    <property type="protein sequence ID" value="CAD8891920.1"/>
    <property type="molecule type" value="Transcribed_RNA"/>
</dbReference>
<organism evidence="2">
    <name type="scientific">Corethron hystrix</name>
    <dbReference type="NCBI Taxonomy" id="216773"/>
    <lineage>
        <taxon>Eukaryota</taxon>
        <taxon>Sar</taxon>
        <taxon>Stramenopiles</taxon>
        <taxon>Ochrophyta</taxon>
        <taxon>Bacillariophyta</taxon>
        <taxon>Coscinodiscophyceae</taxon>
        <taxon>Corethrophycidae</taxon>
        <taxon>Corethrales</taxon>
        <taxon>Corethraceae</taxon>
        <taxon>Corethron</taxon>
    </lineage>
</organism>
<dbReference type="PANTHER" id="PTHR13887">
    <property type="entry name" value="GLUTATHIONE S-TRANSFERASE KAPPA"/>
    <property type="match status" value="1"/>
</dbReference>
<dbReference type="PANTHER" id="PTHR13887:SF41">
    <property type="entry name" value="THIOREDOXIN SUPERFAMILY PROTEIN"/>
    <property type="match status" value="1"/>
</dbReference>
<dbReference type="AlphaFoldDB" id="A0A7S1FWG5"/>
<accession>A0A7S1FWG5</accession>